<keyword evidence="3" id="KW-1185">Reference proteome</keyword>
<reference evidence="2 3" key="1">
    <citation type="submission" date="2020-08" db="EMBL/GenBank/DDBJ databases">
        <title>Genome public.</title>
        <authorList>
            <person name="Liu C."/>
            <person name="Sun Q."/>
        </authorList>
    </citation>
    <scope>NUCLEOTIDE SEQUENCE [LARGE SCALE GENOMIC DNA]</scope>
    <source>
        <strain evidence="2 3">NSJ-56</strain>
    </source>
</reference>
<dbReference type="Pfam" id="PF12728">
    <property type="entry name" value="HTH_17"/>
    <property type="match status" value="1"/>
</dbReference>
<name>A0ABR7CXR1_9BACT</name>
<sequence length="94" mass="11085">MEKYIDIEYQLHVLLECNHTLLNQVEILLNRVDQQTIAPTTEWLDGNDVCRILKIYPRTLQVYCNKNILPFRRLGGKVFFSKTDIEATLEAKKF</sequence>
<evidence type="ECO:0000259" key="1">
    <source>
        <dbReference type="Pfam" id="PF12728"/>
    </source>
</evidence>
<feature type="domain" description="Helix-turn-helix" evidence="1">
    <location>
        <begin position="43"/>
        <end position="92"/>
    </location>
</feature>
<dbReference type="PANTHER" id="PTHR34585:SF22">
    <property type="entry name" value="HELIX-TURN-HELIX DOMAIN-CONTAINING PROTEIN"/>
    <property type="match status" value="1"/>
</dbReference>
<evidence type="ECO:0000313" key="3">
    <source>
        <dbReference type="Proteomes" id="UP000646484"/>
    </source>
</evidence>
<dbReference type="Proteomes" id="UP000646484">
    <property type="component" value="Unassembled WGS sequence"/>
</dbReference>
<dbReference type="EMBL" id="JACOOH010000002">
    <property type="protein sequence ID" value="MBC5620468.1"/>
    <property type="molecule type" value="Genomic_DNA"/>
</dbReference>
<accession>A0ABR7CXR1</accession>
<protein>
    <submittedName>
        <fullName evidence="2">Helix-turn-helix domain-containing protein</fullName>
    </submittedName>
</protein>
<dbReference type="SUPFAM" id="SSF46955">
    <property type="entry name" value="Putative DNA-binding domain"/>
    <property type="match status" value="1"/>
</dbReference>
<proteinExistence type="predicted"/>
<dbReference type="RefSeq" id="WP_186975234.1">
    <property type="nucleotide sequence ID" value="NZ_JACOOH010000002.1"/>
</dbReference>
<dbReference type="InterPro" id="IPR009061">
    <property type="entry name" value="DNA-bd_dom_put_sf"/>
</dbReference>
<organism evidence="2 3">
    <name type="scientific">Butyricimonas hominis</name>
    <dbReference type="NCBI Taxonomy" id="2763032"/>
    <lineage>
        <taxon>Bacteria</taxon>
        <taxon>Pseudomonadati</taxon>
        <taxon>Bacteroidota</taxon>
        <taxon>Bacteroidia</taxon>
        <taxon>Bacteroidales</taxon>
        <taxon>Odoribacteraceae</taxon>
        <taxon>Butyricimonas</taxon>
    </lineage>
</organism>
<evidence type="ECO:0000313" key="2">
    <source>
        <dbReference type="EMBL" id="MBC5620468.1"/>
    </source>
</evidence>
<gene>
    <name evidence="2" type="ORF">H8S64_05100</name>
</gene>
<dbReference type="InterPro" id="IPR041657">
    <property type="entry name" value="HTH_17"/>
</dbReference>
<dbReference type="PANTHER" id="PTHR34585">
    <property type="match status" value="1"/>
</dbReference>
<comment type="caution">
    <text evidence="2">The sequence shown here is derived from an EMBL/GenBank/DDBJ whole genome shotgun (WGS) entry which is preliminary data.</text>
</comment>